<name>A0ABP7ACF0_9ACTN</name>
<organism evidence="1 2">
    <name type="scientific">Microlunatus ginsengisoli</name>
    <dbReference type="NCBI Taxonomy" id="363863"/>
    <lineage>
        <taxon>Bacteria</taxon>
        <taxon>Bacillati</taxon>
        <taxon>Actinomycetota</taxon>
        <taxon>Actinomycetes</taxon>
        <taxon>Propionibacteriales</taxon>
        <taxon>Propionibacteriaceae</taxon>
        <taxon>Microlunatus</taxon>
    </lineage>
</organism>
<proteinExistence type="predicted"/>
<reference evidence="2" key="1">
    <citation type="journal article" date="2019" name="Int. J. Syst. Evol. Microbiol.">
        <title>The Global Catalogue of Microorganisms (GCM) 10K type strain sequencing project: providing services to taxonomists for standard genome sequencing and annotation.</title>
        <authorList>
            <consortium name="The Broad Institute Genomics Platform"/>
            <consortium name="The Broad Institute Genome Sequencing Center for Infectious Disease"/>
            <person name="Wu L."/>
            <person name="Ma J."/>
        </authorList>
    </citation>
    <scope>NUCLEOTIDE SEQUENCE [LARGE SCALE GENOMIC DNA]</scope>
    <source>
        <strain evidence="2">JCM 16929</strain>
    </source>
</reference>
<dbReference type="InterPro" id="IPR011009">
    <property type="entry name" value="Kinase-like_dom_sf"/>
</dbReference>
<gene>
    <name evidence="1" type="ORF">GCM10022236_34730</name>
</gene>
<evidence type="ECO:0000313" key="2">
    <source>
        <dbReference type="Proteomes" id="UP001501490"/>
    </source>
</evidence>
<sequence>MTPEPRRTIPWVAASRDDLLAGAVDRREVRTADAKSGATFERLVVDGRPCFCKTLSGSDDWIMRVTGNTTNWEFRVWRAGLYQRVPDCIDHAILGMALEGAGPDARLSILMADRTADLVPAGDEPIPLRHHRDFLDHLAAFHAGFLGWRDDLGLYALADRFRFFAPDNIAAELTVTDVPIPLAVADRGWRALPGRAPGLAEQVFAVHADPGRLARAFAGTPMAFVAGDWKLGNLGRRPDGRTVLLDWAYPGEAPLCLELAWYLALNAARIPESKESAIGAYRASLERHGIDTGGWWDRQFDLSVLGMAAIIAWEKAVGSEEELAWWSRAAARAERWL</sequence>
<dbReference type="SUPFAM" id="SSF56112">
    <property type="entry name" value="Protein kinase-like (PK-like)"/>
    <property type="match status" value="1"/>
</dbReference>
<evidence type="ECO:0008006" key="3">
    <source>
        <dbReference type="Google" id="ProtNLM"/>
    </source>
</evidence>
<accession>A0ABP7ACF0</accession>
<dbReference type="EMBL" id="BAABAB010000025">
    <property type="protein sequence ID" value="GAA3629491.1"/>
    <property type="molecule type" value="Genomic_DNA"/>
</dbReference>
<protein>
    <recommendedName>
        <fullName evidence="3">Aminoglycoside phosphotransferase</fullName>
    </recommendedName>
</protein>
<dbReference type="RefSeq" id="WP_344806868.1">
    <property type="nucleotide sequence ID" value="NZ_BAABAB010000025.1"/>
</dbReference>
<dbReference type="Proteomes" id="UP001501490">
    <property type="component" value="Unassembled WGS sequence"/>
</dbReference>
<comment type="caution">
    <text evidence="1">The sequence shown here is derived from an EMBL/GenBank/DDBJ whole genome shotgun (WGS) entry which is preliminary data.</text>
</comment>
<keyword evidence="2" id="KW-1185">Reference proteome</keyword>
<evidence type="ECO:0000313" key="1">
    <source>
        <dbReference type="EMBL" id="GAA3629491.1"/>
    </source>
</evidence>